<dbReference type="Proteomes" id="UP001172101">
    <property type="component" value="Unassembled WGS sequence"/>
</dbReference>
<evidence type="ECO:0000313" key="2">
    <source>
        <dbReference type="Proteomes" id="UP001172101"/>
    </source>
</evidence>
<accession>A0AA40B327</accession>
<organism evidence="1 2">
    <name type="scientific">Lasiosphaeria miniovina</name>
    <dbReference type="NCBI Taxonomy" id="1954250"/>
    <lineage>
        <taxon>Eukaryota</taxon>
        <taxon>Fungi</taxon>
        <taxon>Dikarya</taxon>
        <taxon>Ascomycota</taxon>
        <taxon>Pezizomycotina</taxon>
        <taxon>Sordariomycetes</taxon>
        <taxon>Sordariomycetidae</taxon>
        <taxon>Sordariales</taxon>
        <taxon>Lasiosphaeriaceae</taxon>
        <taxon>Lasiosphaeria</taxon>
    </lineage>
</organism>
<evidence type="ECO:0000313" key="1">
    <source>
        <dbReference type="EMBL" id="KAK0726751.1"/>
    </source>
</evidence>
<gene>
    <name evidence="1" type="ORF">B0T26DRAFT_747161</name>
</gene>
<name>A0AA40B327_9PEZI</name>
<dbReference type="EMBL" id="JAUIRO010000002">
    <property type="protein sequence ID" value="KAK0726751.1"/>
    <property type="molecule type" value="Genomic_DNA"/>
</dbReference>
<proteinExistence type="predicted"/>
<dbReference type="GeneID" id="85328074"/>
<dbReference type="AlphaFoldDB" id="A0AA40B327"/>
<dbReference type="RefSeq" id="XP_060299607.1">
    <property type="nucleotide sequence ID" value="XM_060444804.1"/>
</dbReference>
<reference evidence="1" key="1">
    <citation type="submission" date="2023-06" db="EMBL/GenBank/DDBJ databases">
        <title>Genome-scale phylogeny and comparative genomics of the fungal order Sordariales.</title>
        <authorList>
            <consortium name="Lawrence Berkeley National Laboratory"/>
            <person name="Hensen N."/>
            <person name="Bonometti L."/>
            <person name="Westerberg I."/>
            <person name="Brannstrom I.O."/>
            <person name="Guillou S."/>
            <person name="Cros-Aarteil S."/>
            <person name="Calhoun S."/>
            <person name="Haridas S."/>
            <person name="Kuo A."/>
            <person name="Mondo S."/>
            <person name="Pangilinan J."/>
            <person name="Riley R."/>
            <person name="LaButti K."/>
            <person name="Andreopoulos B."/>
            <person name="Lipzen A."/>
            <person name="Chen C."/>
            <person name="Yanf M."/>
            <person name="Daum C."/>
            <person name="Ng V."/>
            <person name="Clum A."/>
            <person name="Steindorff A."/>
            <person name="Ohm R."/>
            <person name="Martin F."/>
            <person name="Silar P."/>
            <person name="Natvig D."/>
            <person name="Lalanne C."/>
            <person name="Gautier V."/>
            <person name="Ament-velasquez S.L."/>
            <person name="Kruys A."/>
            <person name="Hutchinson M.I."/>
            <person name="Powell A.J."/>
            <person name="Barry K."/>
            <person name="Miller A.N."/>
            <person name="Grigoriev I.V."/>
            <person name="Debuchy R."/>
            <person name="Gladieux P."/>
            <person name="Thoren M.H."/>
            <person name="Johannesson H."/>
        </authorList>
    </citation>
    <scope>NUCLEOTIDE SEQUENCE</scope>
    <source>
        <strain evidence="1">SMH2392-1A</strain>
    </source>
</reference>
<sequence length="248" mass="28744">MAPNPMFKRPRLRLTSDAFPSWKGLRVYRLPAYPAPATDIVSLLYPPTLNLPTVSVVIAGTWRVTAADLTTITRTFRTRTLQTTYIDDEESNDTGDFDDDYDDFDIEDQVQLFDGNLYPREYYLKQLKEFNEAAFDDEDYSEGSTILLDGIEELWNKYYAWFEYDPQESFESVSLGSLYNFFDWLLGQKAGKNGRKKRGTKKSSSLGTYWKVYWLVYEKPTGAKLDAKLNQKMHRVLKKLAKKHGLSD</sequence>
<keyword evidence="2" id="KW-1185">Reference proteome</keyword>
<protein>
    <submittedName>
        <fullName evidence="1">Uncharacterized protein</fullName>
    </submittedName>
</protein>
<comment type="caution">
    <text evidence="1">The sequence shown here is derived from an EMBL/GenBank/DDBJ whole genome shotgun (WGS) entry which is preliminary data.</text>
</comment>